<dbReference type="Pfam" id="PF06808">
    <property type="entry name" value="DctM"/>
    <property type="match status" value="1"/>
</dbReference>
<accession>A0A9X7J5L7</accession>
<feature type="transmembrane region" description="Helical" evidence="1">
    <location>
        <begin position="260"/>
        <end position="280"/>
    </location>
</feature>
<dbReference type="AlphaFoldDB" id="A0A9X7J5L7"/>
<feature type="transmembrane region" description="Helical" evidence="1">
    <location>
        <begin position="286"/>
        <end position="305"/>
    </location>
</feature>
<dbReference type="PANTHER" id="PTHR43849">
    <property type="entry name" value="BLL3936 PROTEIN"/>
    <property type="match status" value="1"/>
</dbReference>
<protein>
    <submittedName>
        <fullName evidence="3">DctM-like transporter</fullName>
    </submittedName>
</protein>
<evidence type="ECO:0000256" key="1">
    <source>
        <dbReference type="SAM" id="Phobius"/>
    </source>
</evidence>
<dbReference type="InterPro" id="IPR010656">
    <property type="entry name" value="DctM"/>
</dbReference>
<feature type="domain" description="TRAP C4-dicarboxylate transport system permease DctM subunit" evidence="2">
    <location>
        <begin position="14"/>
        <end position="282"/>
    </location>
</feature>
<feature type="transmembrane region" description="Helical" evidence="1">
    <location>
        <begin position="196"/>
        <end position="215"/>
    </location>
</feature>
<feature type="transmembrane region" description="Helical" evidence="1">
    <location>
        <begin position="221"/>
        <end position="248"/>
    </location>
</feature>
<reference evidence="3 4" key="1">
    <citation type="submission" date="2018-03" db="EMBL/GenBank/DDBJ databases">
        <title>Genome sequence of Moorella stamsii DSM 26217.</title>
        <authorList>
            <person name="Poehlein A."/>
            <person name="Daniel R."/>
        </authorList>
    </citation>
    <scope>NUCLEOTIDE SEQUENCE [LARGE SCALE GENOMIC DNA]</scope>
    <source>
        <strain evidence="4">DSM 26217</strain>
    </source>
</reference>
<keyword evidence="1" id="KW-0472">Membrane</keyword>
<comment type="caution">
    <text evidence="3">The sequence shown here is derived from an EMBL/GenBank/DDBJ whole genome shotgun (WGS) entry which is preliminary data.</text>
</comment>
<evidence type="ECO:0000259" key="2">
    <source>
        <dbReference type="Pfam" id="PF06808"/>
    </source>
</evidence>
<feature type="transmembrane region" description="Helical" evidence="1">
    <location>
        <begin position="37"/>
        <end position="58"/>
    </location>
</feature>
<feature type="transmembrane region" description="Helical" evidence="1">
    <location>
        <begin position="79"/>
        <end position="96"/>
    </location>
</feature>
<proteinExistence type="predicted"/>
<dbReference type="NCBIfam" id="TIGR02123">
    <property type="entry name" value="TRAP_fused"/>
    <property type="match status" value="1"/>
</dbReference>
<keyword evidence="1" id="KW-0812">Transmembrane</keyword>
<evidence type="ECO:0000313" key="3">
    <source>
        <dbReference type="EMBL" id="PRR77890.1"/>
    </source>
</evidence>
<feature type="transmembrane region" description="Helical" evidence="1">
    <location>
        <begin position="167"/>
        <end position="189"/>
    </location>
</feature>
<sequence length="368" mass="38733">MATPTLHHYRNAVMGAGAFMIADYLSVPYGVVVKGAVIPAALFFLSLIFYADIAAARSGLKGLSGEELPDWKKTLAQKGHLLIPVIALVVFIVMGWSAIKTAFWSILFMIALSFLKSETRMNSKKILDALAAGSRDNISIAAACAAAGIIVGVVSATGVGVKFSSLLNVLSASNPILALILTMIAALILGMGLPPTAVYIILAALTIPSLISMGVNPLAAHFFVFFFASIGAITPPVCLAAYSAAAVAKTDPFVTGWKSFRMGLVGYIVPFIFVINPVLLMQQGSGIEIASAFISAAIGVILLTFGMEGFFKKPLHMVVRVLLLISALLLMIPGFRTDVIGIAGLFLAIITDRLMSPKNTDSLGAKVQ</sequence>
<evidence type="ECO:0000313" key="4">
    <source>
        <dbReference type="Proteomes" id="UP000239430"/>
    </source>
</evidence>
<dbReference type="InterPro" id="IPR011853">
    <property type="entry name" value="TRAP_DctM-Dct_fused"/>
</dbReference>
<dbReference type="Proteomes" id="UP000239430">
    <property type="component" value="Unassembled WGS sequence"/>
</dbReference>
<gene>
    <name evidence="3" type="ORF">MOST_00060</name>
</gene>
<organism evidence="3 4">
    <name type="scientific">Neomoorella stamsii</name>
    <dbReference type="NCBI Taxonomy" id="1266720"/>
    <lineage>
        <taxon>Bacteria</taxon>
        <taxon>Bacillati</taxon>
        <taxon>Bacillota</taxon>
        <taxon>Clostridia</taxon>
        <taxon>Neomoorellales</taxon>
        <taxon>Neomoorellaceae</taxon>
        <taxon>Neomoorella</taxon>
    </lineage>
</organism>
<dbReference type="PANTHER" id="PTHR43849:SF2">
    <property type="entry name" value="BLL3936 PROTEIN"/>
    <property type="match status" value="1"/>
</dbReference>
<feature type="transmembrane region" description="Helical" evidence="1">
    <location>
        <begin position="140"/>
        <end position="161"/>
    </location>
</feature>
<keyword evidence="4" id="KW-1185">Reference proteome</keyword>
<dbReference type="EMBL" id="PVXL01000003">
    <property type="protein sequence ID" value="PRR77890.1"/>
    <property type="molecule type" value="Genomic_DNA"/>
</dbReference>
<name>A0A9X7J5L7_9FIRM</name>
<keyword evidence="1" id="KW-1133">Transmembrane helix</keyword>